<evidence type="ECO:0000313" key="3">
    <source>
        <dbReference type="Proteomes" id="UP000294933"/>
    </source>
</evidence>
<name>A0A4Y7Q8P7_9AGAM</name>
<sequence length="308" mass="34980">MATVTGDSEAKRFPSDDKVRVSQLVEAFEKANIDSKDEADSSDSEESEESQRLSTVTFLYERLVDKSKSQPVVFIGESDNRSMPIALAVLRGNLEGIWATSRLPVEPWTFSGFEELLEKQIAQAKINWELKKPPMSDVDRGKATKPFNAFKEYLANGDGTRVENLLERFVEGADATDLRSSFDGLKPTNNIWFQCPWPHGNDGFYPDTLLKWFVRSAAEVQAPGDVLIIGLTTHTDYAHKYKLEGFMEYATRCGYEHLVEDSDFIGQLLDLGYLHVGWRGADIHWKLFNYHVTHVFKKKSYETKSAFT</sequence>
<reference evidence="2 3" key="1">
    <citation type="submission" date="2018-06" db="EMBL/GenBank/DDBJ databases">
        <title>A transcriptomic atlas of mushroom development highlights an independent origin of complex multicellularity.</title>
        <authorList>
            <consortium name="DOE Joint Genome Institute"/>
            <person name="Krizsan K."/>
            <person name="Almasi E."/>
            <person name="Merenyi Z."/>
            <person name="Sahu N."/>
            <person name="Viragh M."/>
            <person name="Koszo T."/>
            <person name="Mondo S."/>
            <person name="Kiss B."/>
            <person name="Balint B."/>
            <person name="Kues U."/>
            <person name="Barry K."/>
            <person name="Hegedus J.C."/>
            <person name="Henrissat B."/>
            <person name="Johnson J."/>
            <person name="Lipzen A."/>
            <person name="Ohm R."/>
            <person name="Nagy I."/>
            <person name="Pangilinan J."/>
            <person name="Yan J."/>
            <person name="Xiong Y."/>
            <person name="Grigoriev I.V."/>
            <person name="Hibbett D.S."/>
            <person name="Nagy L.G."/>
        </authorList>
    </citation>
    <scope>NUCLEOTIDE SEQUENCE [LARGE SCALE GENOMIC DNA]</scope>
    <source>
        <strain evidence="2 3">SZMC22713</strain>
    </source>
</reference>
<gene>
    <name evidence="2" type="ORF">BD410DRAFT_133171</name>
</gene>
<protein>
    <submittedName>
        <fullName evidence="2">Uncharacterized protein</fullName>
    </submittedName>
</protein>
<evidence type="ECO:0000256" key="1">
    <source>
        <dbReference type="SAM" id="MobiDB-lite"/>
    </source>
</evidence>
<dbReference type="AlphaFoldDB" id="A0A4Y7Q8P7"/>
<dbReference type="EMBL" id="ML170168">
    <property type="protein sequence ID" value="TDL24033.1"/>
    <property type="molecule type" value="Genomic_DNA"/>
</dbReference>
<organism evidence="2 3">
    <name type="scientific">Rickenella mellea</name>
    <dbReference type="NCBI Taxonomy" id="50990"/>
    <lineage>
        <taxon>Eukaryota</taxon>
        <taxon>Fungi</taxon>
        <taxon>Dikarya</taxon>
        <taxon>Basidiomycota</taxon>
        <taxon>Agaricomycotina</taxon>
        <taxon>Agaricomycetes</taxon>
        <taxon>Hymenochaetales</taxon>
        <taxon>Rickenellaceae</taxon>
        <taxon>Rickenella</taxon>
    </lineage>
</organism>
<dbReference type="VEuPathDB" id="FungiDB:BD410DRAFT_133171"/>
<keyword evidence="3" id="KW-1185">Reference proteome</keyword>
<accession>A0A4Y7Q8P7</accession>
<feature type="region of interest" description="Disordered" evidence="1">
    <location>
        <begin position="32"/>
        <end position="53"/>
    </location>
</feature>
<dbReference type="Proteomes" id="UP000294933">
    <property type="component" value="Unassembled WGS sequence"/>
</dbReference>
<proteinExistence type="predicted"/>
<evidence type="ECO:0000313" key="2">
    <source>
        <dbReference type="EMBL" id="TDL24033.1"/>
    </source>
</evidence>
<dbReference type="OrthoDB" id="3268824at2759"/>